<dbReference type="Ensembl" id="ENSCSAVT00000005378.1">
    <property type="protein sequence ID" value="ENSCSAVP00000005307.1"/>
    <property type="gene ID" value="ENSCSAVG00000003165.1"/>
</dbReference>
<reference evidence="1" key="2">
    <citation type="submission" date="2025-08" db="UniProtKB">
        <authorList>
            <consortium name="Ensembl"/>
        </authorList>
    </citation>
    <scope>IDENTIFICATION</scope>
</reference>
<dbReference type="STRING" id="51511.ENSCSAVP00000005307"/>
<dbReference type="PANTHER" id="PTHR34389:SF2">
    <property type="entry name" value="L-RHAMNOSE MUTAROTASE"/>
    <property type="match status" value="1"/>
</dbReference>
<dbReference type="eggNOG" id="ENOG502S4QF">
    <property type="taxonomic scope" value="Eukaryota"/>
</dbReference>
<dbReference type="OMA" id="HAKVWPE"/>
<proteinExistence type="predicted"/>
<sequence length="127" mass="14327">MSKAAKRYGSVIKLNADKVAEYKALHASVWPAVLARLEKSNVRNYTIYYCAQLGLLFSHFEYIGEDFDGDMSAVGEDPVTKDWWKVCEPCQSPLNWEGPPPSEGGKGDWWQPMEEVFHDGHPASGYQ</sequence>
<protein>
    <recommendedName>
        <fullName evidence="3">L-rhamnose mutarotase</fullName>
    </recommendedName>
</protein>
<keyword evidence="2" id="KW-1185">Reference proteome</keyword>
<evidence type="ECO:0008006" key="3">
    <source>
        <dbReference type="Google" id="ProtNLM"/>
    </source>
</evidence>
<dbReference type="GO" id="GO:0016857">
    <property type="term" value="F:racemase and epimerase activity, acting on carbohydrates and derivatives"/>
    <property type="evidence" value="ECO:0007669"/>
    <property type="project" value="InterPro"/>
</dbReference>
<dbReference type="Proteomes" id="UP000007875">
    <property type="component" value="Unassembled WGS sequence"/>
</dbReference>
<dbReference type="SUPFAM" id="SSF54909">
    <property type="entry name" value="Dimeric alpha+beta barrel"/>
    <property type="match status" value="1"/>
</dbReference>
<dbReference type="InterPro" id="IPR011008">
    <property type="entry name" value="Dimeric_a/b-barrel"/>
</dbReference>
<accession>H2YJ08</accession>
<dbReference type="InterPro" id="IPR008000">
    <property type="entry name" value="Rham/fucose_mutarotase"/>
</dbReference>
<evidence type="ECO:0000313" key="2">
    <source>
        <dbReference type="Proteomes" id="UP000007875"/>
    </source>
</evidence>
<dbReference type="PANTHER" id="PTHR34389">
    <property type="entry name" value="L-RHAMNOSE MUTAROTASE"/>
    <property type="match status" value="1"/>
</dbReference>
<dbReference type="AlphaFoldDB" id="H2YJ08"/>
<dbReference type="Pfam" id="PF05336">
    <property type="entry name" value="rhaM"/>
    <property type="match status" value="1"/>
</dbReference>
<reference evidence="2" key="1">
    <citation type="submission" date="2003-08" db="EMBL/GenBank/DDBJ databases">
        <authorList>
            <person name="Birren B."/>
            <person name="Nusbaum C."/>
            <person name="Abebe A."/>
            <person name="Abouelleil A."/>
            <person name="Adekoya E."/>
            <person name="Ait-zahra M."/>
            <person name="Allen N."/>
            <person name="Allen T."/>
            <person name="An P."/>
            <person name="Anderson M."/>
            <person name="Anderson S."/>
            <person name="Arachchi H."/>
            <person name="Armbruster J."/>
            <person name="Bachantsang P."/>
            <person name="Baldwin J."/>
            <person name="Barry A."/>
            <person name="Bayul T."/>
            <person name="Blitshsteyn B."/>
            <person name="Bloom T."/>
            <person name="Blye J."/>
            <person name="Boguslavskiy L."/>
            <person name="Borowsky M."/>
            <person name="Boukhgalter B."/>
            <person name="Brunache A."/>
            <person name="Butler J."/>
            <person name="Calixte N."/>
            <person name="Calvo S."/>
            <person name="Camarata J."/>
            <person name="Campo K."/>
            <person name="Chang J."/>
            <person name="Cheshatsang Y."/>
            <person name="Citroen M."/>
            <person name="Collymore A."/>
            <person name="Considine T."/>
            <person name="Cook A."/>
            <person name="Cooke P."/>
            <person name="Corum B."/>
            <person name="Cuomo C."/>
            <person name="David R."/>
            <person name="Dawoe T."/>
            <person name="Degray S."/>
            <person name="Dodge S."/>
            <person name="Dooley K."/>
            <person name="Dorje P."/>
            <person name="Dorjee K."/>
            <person name="Dorris L."/>
            <person name="Duffey N."/>
            <person name="Dupes A."/>
            <person name="Elkins T."/>
            <person name="Engels R."/>
            <person name="Erickson J."/>
            <person name="Farina A."/>
            <person name="Faro S."/>
            <person name="Ferreira P."/>
            <person name="Fischer H."/>
            <person name="Fitzgerald M."/>
            <person name="Foley K."/>
            <person name="Gage D."/>
            <person name="Galagan J."/>
            <person name="Gearin G."/>
            <person name="Gnerre S."/>
            <person name="Gnirke A."/>
            <person name="Goyette A."/>
            <person name="Graham J."/>
            <person name="Grandbois E."/>
            <person name="Gyaltsen K."/>
            <person name="Hafez N."/>
            <person name="Hagopian D."/>
            <person name="Hagos B."/>
            <person name="Hall J."/>
            <person name="Hatcher B."/>
            <person name="Heller A."/>
            <person name="Higgins H."/>
            <person name="Honan T."/>
            <person name="Horn A."/>
            <person name="Houde N."/>
            <person name="Hughes L."/>
            <person name="Hulme W."/>
            <person name="Husby E."/>
            <person name="Iliev I."/>
            <person name="Jaffe D."/>
            <person name="Jones C."/>
            <person name="Kamal M."/>
            <person name="Kamat A."/>
            <person name="Kamvysselis M."/>
            <person name="Karlsson E."/>
            <person name="Kells C."/>
            <person name="Kieu A."/>
            <person name="Kisner P."/>
            <person name="Kodira C."/>
            <person name="Kulbokas E."/>
            <person name="Labutti K."/>
            <person name="Lama D."/>
            <person name="Landers T."/>
            <person name="Leger J."/>
            <person name="Levine S."/>
            <person name="Lewis D."/>
            <person name="Lewis T."/>
            <person name="Lindblad-toh K."/>
            <person name="Liu X."/>
            <person name="Lokyitsang T."/>
            <person name="Lokyitsang Y."/>
            <person name="Lucien O."/>
            <person name="Lui A."/>
            <person name="Ma L.J."/>
            <person name="Mabbitt R."/>
            <person name="Macdonald J."/>
            <person name="Maclean C."/>
            <person name="Major J."/>
            <person name="Manning J."/>
            <person name="Marabella R."/>
            <person name="Maru K."/>
            <person name="Matthews C."/>
            <person name="Mauceli E."/>
            <person name="Mccarthy M."/>
            <person name="Mcdonough S."/>
            <person name="Mcghee T."/>
            <person name="Meldrim J."/>
            <person name="Meneus L."/>
            <person name="Mesirov J."/>
            <person name="Mihalev A."/>
            <person name="Mihova T."/>
            <person name="Mikkelsen T."/>
            <person name="Mlenga V."/>
            <person name="Moru K."/>
            <person name="Mozes J."/>
            <person name="Mulrain L."/>
            <person name="Munson G."/>
            <person name="Naylor J."/>
            <person name="Newes C."/>
            <person name="Nguyen C."/>
            <person name="Nguyen N."/>
            <person name="Nguyen T."/>
            <person name="Nicol R."/>
            <person name="Nielsen C."/>
            <person name="Nizzari M."/>
            <person name="Norbu C."/>
            <person name="Norbu N."/>
            <person name="O'donnell P."/>
            <person name="Okoawo O."/>
            <person name="O'leary S."/>
            <person name="Omotosho B."/>
            <person name="O'neill K."/>
            <person name="Osman S."/>
            <person name="Parker S."/>
            <person name="Perrin D."/>
            <person name="Phunkhang P."/>
            <person name="Piqani B."/>
            <person name="Purcell S."/>
            <person name="Rachupka T."/>
            <person name="Ramasamy U."/>
            <person name="Rameau R."/>
            <person name="Ray V."/>
            <person name="Raymond C."/>
            <person name="Retta R."/>
            <person name="Richardson S."/>
            <person name="Rise C."/>
            <person name="Rodriguez J."/>
            <person name="Rogers J."/>
            <person name="Rogov P."/>
            <person name="Rutman M."/>
            <person name="Schupbach R."/>
            <person name="Seaman C."/>
            <person name="Settipalli S."/>
            <person name="Sharpe T."/>
            <person name="Sheridan J."/>
            <person name="Sherpa N."/>
            <person name="Shi J."/>
            <person name="Smirnov S."/>
            <person name="Smith C."/>
            <person name="Sougnez C."/>
            <person name="Spencer B."/>
            <person name="Stalker J."/>
            <person name="Stange-thomann N."/>
            <person name="Stavropoulos S."/>
            <person name="Stetson K."/>
            <person name="Stone C."/>
            <person name="Stone S."/>
            <person name="Stubbs M."/>
            <person name="Talamas J."/>
            <person name="Tchuinga P."/>
            <person name="Tenzing P."/>
            <person name="Tesfaye S."/>
            <person name="Theodore J."/>
            <person name="Thoulutsang Y."/>
            <person name="Topham K."/>
            <person name="Towey S."/>
            <person name="Tsamla T."/>
            <person name="Tsomo N."/>
            <person name="Vallee D."/>
            <person name="Vassiliev H."/>
            <person name="Venkataraman V."/>
            <person name="Vinson J."/>
            <person name="Vo A."/>
            <person name="Wade C."/>
            <person name="Wang S."/>
            <person name="Wangchuk T."/>
            <person name="Wangdi T."/>
            <person name="Whittaker C."/>
            <person name="Wilkinson J."/>
            <person name="Wu Y."/>
            <person name="Wyman D."/>
            <person name="Yadav S."/>
            <person name="Yang S."/>
            <person name="Yang X."/>
            <person name="Yeager S."/>
            <person name="Yee E."/>
            <person name="Young G."/>
            <person name="Zainoun J."/>
            <person name="Zembeck L."/>
            <person name="Zimmer A."/>
            <person name="Zody M."/>
            <person name="Lander E."/>
        </authorList>
    </citation>
    <scope>NUCLEOTIDE SEQUENCE [LARGE SCALE GENOMIC DNA]</scope>
</reference>
<dbReference type="HOGENOM" id="CLU_100689_1_0_1"/>
<organism evidence="1 2">
    <name type="scientific">Ciona savignyi</name>
    <name type="common">Pacific transparent sea squirt</name>
    <dbReference type="NCBI Taxonomy" id="51511"/>
    <lineage>
        <taxon>Eukaryota</taxon>
        <taxon>Metazoa</taxon>
        <taxon>Chordata</taxon>
        <taxon>Tunicata</taxon>
        <taxon>Ascidiacea</taxon>
        <taxon>Phlebobranchia</taxon>
        <taxon>Cionidae</taxon>
        <taxon>Ciona</taxon>
    </lineage>
</organism>
<dbReference type="GeneTree" id="ENSGT00660000097221"/>
<dbReference type="InParanoid" id="H2YJ08"/>
<reference evidence="1" key="3">
    <citation type="submission" date="2025-09" db="UniProtKB">
        <authorList>
            <consortium name="Ensembl"/>
        </authorList>
    </citation>
    <scope>IDENTIFICATION</scope>
</reference>
<name>H2YJ08_CIOSA</name>
<dbReference type="Gene3D" id="3.30.70.100">
    <property type="match status" value="1"/>
</dbReference>
<evidence type="ECO:0000313" key="1">
    <source>
        <dbReference type="Ensembl" id="ENSCSAVP00000005307.1"/>
    </source>
</evidence>